<keyword evidence="17" id="KW-0968">Cytoplasmic vesicle</keyword>
<evidence type="ECO:0000256" key="8">
    <source>
        <dbReference type="ARBA" id="ARBA00022692"/>
    </source>
</evidence>
<keyword evidence="22" id="KW-1185">Reference proteome</keyword>
<evidence type="ECO:0000256" key="19">
    <source>
        <dbReference type="SAM" id="SignalP"/>
    </source>
</evidence>
<keyword evidence="15 18" id="KW-0472">Membrane</keyword>
<evidence type="ECO:0000256" key="3">
    <source>
        <dbReference type="ARBA" id="ARBA00004394"/>
    </source>
</evidence>
<keyword evidence="13" id="KW-0333">Golgi apparatus</keyword>
<comment type="caution">
    <text evidence="21">The sequence shown here is derived from an EMBL/GenBank/DDBJ whole genome shotgun (WGS) entry which is preliminary data.</text>
</comment>
<evidence type="ECO:0000256" key="9">
    <source>
        <dbReference type="ARBA" id="ARBA00022729"/>
    </source>
</evidence>
<proteinExistence type="inferred from homology"/>
<dbReference type="PANTHER" id="PTHR15071">
    <property type="entry name" value="MANNOSE-6-PHOSPHATE RECEPTOR FAMILY MEMBER"/>
    <property type="match status" value="1"/>
</dbReference>
<feature type="transmembrane region" description="Helical" evidence="18">
    <location>
        <begin position="195"/>
        <end position="214"/>
    </location>
</feature>
<feature type="signal peptide" evidence="19">
    <location>
        <begin position="1"/>
        <end position="17"/>
    </location>
</feature>
<evidence type="ECO:0000256" key="12">
    <source>
        <dbReference type="ARBA" id="ARBA00023006"/>
    </source>
</evidence>
<sequence length="262" mass="27582">MVLHSSCVLCLATLSLGLLVPWVGVGVGVRGQALQCVGRSDGCGCTMDDGSVIDVSSLGGSGGKPKFENVQGEDQYLYSVDPCQAFTQGTCQDAAVCQVSADKSAFYQAGDASSASWSYDGTNAVVFYESDTDTIRQSFVTYICDREADPPTLRALGETDPGSATYYFEVRSKCGCLNGCGGGNTADEGLSPGSILLIVVFVLVFVYLAGGMVFKRTQRQATGAEMVPNIEIWRAVPGLVWAGCGFTFGKLRGGPKKGYDEV</sequence>
<evidence type="ECO:0000256" key="2">
    <source>
        <dbReference type="ARBA" id="ARBA00004358"/>
    </source>
</evidence>
<evidence type="ECO:0000256" key="1">
    <source>
        <dbReference type="ARBA" id="ARBA00004304"/>
    </source>
</evidence>
<evidence type="ECO:0000256" key="4">
    <source>
        <dbReference type="ARBA" id="ARBA00004472"/>
    </source>
</evidence>
<dbReference type="GO" id="GO:0010008">
    <property type="term" value="C:endosome membrane"/>
    <property type="evidence" value="ECO:0007669"/>
    <property type="project" value="UniProtKB-SubCell"/>
</dbReference>
<evidence type="ECO:0000256" key="14">
    <source>
        <dbReference type="ARBA" id="ARBA00023128"/>
    </source>
</evidence>
<dbReference type="Gene3D" id="2.70.130.10">
    <property type="entry name" value="Mannose-6-phosphate receptor binding domain"/>
    <property type="match status" value="1"/>
</dbReference>
<dbReference type="SUPFAM" id="SSF50911">
    <property type="entry name" value="Mannose 6-phosphate receptor domain"/>
    <property type="match status" value="1"/>
</dbReference>
<evidence type="ECO:0000313" key="22">
    <source>
        <dbReference type="Proteomes" id="UP001519460"/>
    </source>
</evidence>
<feature type="domain" description="MRH" evidence="20">
    <location>
        <begin position="41"/>
        <end position="178"/>
    </location>
</feature>
<evidence type="ECO:0000256" key="16">
    <source>
        <dbReference type="ARBA" id="ARBA00023157"/>
    </source>
</evidence>
<keyword evidence="11 18" id="KW-1133">Transmembrane helix</keyword>
<evidence type="ECO:0000256" key="17">
    <source>
        <dbReference type="ARBA" id="ARBA00023329"/>
    </source>
</evidence>
<keyword evidence="9 19" id="KW-0732">Signal</keyword>
<keyword evidence="12" id="KW-0072">Autophagy</keyword>
<evidence type="ECO:0000256" key="10">
    <source>
        <dbReference type="ARBA" id="ARBA00022927"/>
    </source>
</evidence>
<evidence type="ECO:0000313" key="21">
    <source>
        <dbReference type="EMBL" id="KAK7465960.1"/>
    </source>
</evidence>
<dbReference type="PANTHER" id="PTHR15071:SF0">
    <property type="entry name" value="MANNOSE 6-PHOSPHATE RECEPTOR-LIKE PROTEIN 1"/>
    <property type="match status" value="1"/>
</dbReference>
<evidence type="ECO:0000256" key="18">
    <source>
        <dbReference type="SAM" id="Phobius"/>
    </source>
</evidence>
<evidence type="ECO:0000256" key="6">
    <source>
        <dbReference type="ARBA" id="ARBA00013776"/>
    </source>
</evidence>
<comment type="similarity">
    <text evidence="5">Belongs to the ATG27 family.</text>
</comment>
<keyword evidence="14" id="KW-0496">Mitochondrion</keyword>
<dbReference type="InterPro" id="IPR018939">
    <property type="entry name" value="Autophagy-rel_prot_27"/>
</dbReference>
<keyword evidence="10" id="KW-0653">Protein transport</keyword>
<keyword evidence="7" id="KW-0813">Transport</keyword>
<accession>A0ABD0J9U3</accession>
<keyword evidence="16" id="KW-1015">Disulfide bond</keyword>
<dbReference type="AlphaFoldDB" id="A0ABD0J9U3"/>
<feature type="chain" id="PRO_5044826087" description="Autophagy-related protein 27" evidence="19">
    <location>
        <begin position="18"/>
        <end position="262"/>
    </location>
</feature>
<dbReference type="Pfam" id="PF09451">
    <property type="entry name" value="ATG27"/>
    <property type="match status" value="1"/>
</dbReference>
<organism evidence="21 22">
    <name type="scientific">Batillaria attramentaria</name>
    <dbReference type="NCBI Taxonomy" id="370345"/>
    <lineage>
        <taxon>Eukaryota</taxon>
        <taxon>Metazoa</taxon>
        <taxon>Spiralia</taxon>
        <taxon>Lophotrochozoa</taxon>
        <taxon>Mollusca</taxon>
        <taxon>Gastropoda</taxon>
        <taxon>Caenogastropoda</taxon>
        <taxon>Sorbeoconcha</taxon>
        <taxon>Cerithioidea</taxon>
        <taxon>Batillariidae</taxon>
        <taxon>Batillaria</taxon>
    </lineage>
</organism>
<dbReference type="Proteomes" id="UP001519460">
    <property type="component" value="Unassembled WGS sequence"/>
</dbReference>
<reference evidence="21 22" key="1">
    <citation type="journal article" date="2023" name="Sci. Data">
        <title>Genome assembly of the Korean intertidal mud-creeper Batillaria attramentaria.</title>
        <authorList>
            <person name="Patra A.K."/>
            <person name="Ho P.T."/>
            <person name="Jun S."/>
            <person name="Lee S.J."/>
            <person name="Kim Y."/>
            <person name="Won Y.J."/>
        </authorList>
    </citation>
    <scope>NUCLEOTIDE SEQUENCE [LARGE SCALE GENOMIC DNA]</scope>
    <source>
        <strain evidence="21">Wonlab-2016</strain>
    </source>
</reference>
<name>A0ABD0J9U3_9CAEN</name>
<evidence type="ECO:0000256" key="7">
    <source>
        <dbReference type="ARBA" id="ARBA00022448"/>
    </source>
</evidence>
<comment type="subcellular location">
    <subcellularLocation>
        <location evidence="2">Cytoplasmic vesicle membrane</location>
        <topology evidence="2">Single-pass type I membrane protein</topology>
    </subcellularLocation>
    <subcellularLocation>
        <location evidence="3">Golgi apparatus membrane</location>
    </subcellularLocation>
    <subcellularLocation>
        <location evidence="1">Mitochondrion membrane</location>
        <topology evidence="1">Single-pass membrane protein</topology>
    </subcellularLocation>
    <subcellularLocation>
        <location evidence="4">Preautophagosomal structure membrane</location>
        <topology evidence="4">Single-pass type I membrane protein</topology>
    </subcellularLocation>
</comment>
<keyword evidence="8 18" id="KW-0812">Transmembrane</keyword>
<evidence type="ECO:0000256" key="11">
    <source>
        <dbReference type="ARBA" id="ARBA00022989"/>
    </source>
</evidence>
<dbReference type="InterPro" id="IPR009011">
    <property type="entry name" value="Man6P_isomerase_rcpt-bd_dom_sf"/>
</dbReference>
<evidence type="ECO:0000256" key="15">
    <source>
        <dbReference type="ARBA" id="ARBA00023136"/>
    </source>
</evidence>
<dbReference type="PROSITE" id="PS51914">
    <property type="entry name" value="MRH"/>
    <property type="match status" value="1"/>
</dbReference>
<evidence type="ECO:0000256" key="13">
    <source>
        <dbReference type="ARBA" id="ARBA00023034"/>
    </source>
</evidence>
<dbReference type="GO" id="GO:0000139">
    <property type="term" value="C:Golgi membrane"/>
    <property type="evidence" value="ECO:0007669"/>
    <property type="project" value="UniProtKB-SubCell"/>
</dbReference>
<evidence type="ECO:0000256" key="5">
    <source>
        <dbReference type="ARBA" id="ARBA00005363"/>
    </source>
</evidence>
<evidence type="ECO:0000259" key="20">
    <source>
        <dbReference type="PROSITE" id="PS51914"/>
    </source>
</evidence>
<dbReference type="EMBL" id="JACVVK020000563">
    <property type="protein sequence ID" value="KAK7465960.1"/>
    <property type="molecule type" value="Genomic_DNA"/>
</dbReference>
<dbReference type="InterPro" id="IPR044865">
    <property type="entry name" value="MRH_dom"/>
</dbReference>
<protein>
    <recommendedName>
        <fullName evidence="6">Autophagy-related protein 27</fullName>
    </recommendedName>
</protein>
<gene>
    <name evidence="21" type="ORF">BaRGS_00037498</name>
</gene>